<organism evidence="2 3">
    <name type="scientific">Rhodococcus ruber</name>
    <dbReference type="NCBI Taxonomy" id="1830"/>
    <lineage>
        <taxon>Bacteria</taxon>
        <taxon>Bacillati</taxon>
        <taxon>Actinomycetota</taxon>
        <taxon>Actinomycetes</taxon>
        <taxon>Mycobacteriales</taxon>
        <taxon>Nocardiaceae</taxon>
        <taxon>Rhodococcus</taxon>
    </lineage>
</organism>
<evidence type="ECO:0000256" key="1">
    <source>
        <dbReference type="SAM" id="MobiDB-lite"/>
    </source>
</evidence>
<dbReference type="Proteomes" id="UP000042997">
    <property type="component" value="Unassembled WGS sequence"/>
</dbReference>
<name>A0A098BHA0_9NOCA</name>
<sequence length="33" mass="3518">MHQFGGGVQRGHEPSSHCFGGDECIGHLPVGRQ</sequence>
<dbReference type="EMBL" id="CCSD01000030">
    <property type="protein sequence ID" value="CDZ87081.1"/>
    <property type="molecule type" value="Genomic_DNA"/>
</dbReference>
<evidence type="ECO:0000313" key="2">
    <source>
        <dbReference type="EMBL" id="CDZ87081.1"/>
    </source>
</evidence>
<feature type="region of interest" description="Disordered" evidence="1">
    <location>
        <begin position="1"/>
        <end position="33"/>
    </location>
</feature>
<dbReference type="AlphaFoldDB" id="A0A098BHA0"/>
<reference evidence="2 3" key="1">
    <citation type="journal article" date="2014" name="Genome Announc.">
        <title>Draft Genome Sequence of Propane- and Butane-Oxidizing Actinobacterium Rhodococcus ruber IEGM 231.</title>
        <authorList>
            <person name="Ivshina I.B."/>
            <person name="Kuyukina M.S."/>
            <person name="Krivoruchko A.V."/>
            <person name="Barbe V."/>
            <person name="Fischer C."/>
        </authorList>
    </citation>
    <scope>NUCLEOTIDE SEQUENCE [LARGE SCALE GENOMIC DNA]</scope>
</reference>
<protein>
    <submittedName>
        <fullName evidence="2">Uncharacterized protein</fullName>
    </submittedName>
</protein>
<evidence type="ECO:0000313" key="3">
    <source>
        <dbReference type="Proteomes" id="UP000042997"/>
    </source>
</evidence>
<accession>A0A098BHA0</accession>
<proteinExistence type="predicted"/>
<gene>
    <name evidence="2" type="ORF">RHRU231_210007</name>
</gene>